<keyword evidence="2" id="KW-0597">Phosphoprotein</keyword>
<evidence type="ECO:0000313" key="5">
    <source>
        <dbReference type="Proteomes" id="UP001518140"/>
    </source>
</evidence>
<proteinExistence type="predicted"/>
<sequence>MLTVLTGATGFLGSHLLAHLLRRPGQVTALVRQDGEAGWRRLESALRATGEPWPDDLRARVRLERADIAEPLLGLTPERHRELAGQADAIWHSAADVDLVAPENRLARVNVEGTRHVLDLAAAAPGRRPRIVLISTAYVAGGRLRGTVREDELDDRHGFLTPYEASKYAAEQVARAWAHEHRHPVTVLRPGVLLTDRPLPVGAPRHPLAEAGARLSVLARRDPSRLLPGTPPGSPFTLRIPGREDAVVNLLQIEYAAQVAVCLAFREPAALVESFHLTHPDDTPVSDCLGVMRGICPWLDVRLDPKAGPLGPAGQRLVGVIGGIHAHTSVLRRYDRSRLREALGGAVPDPLPLDARYLTAAFEAAVSSRRSTTV</sequence>
<evidence type="ECO:0000256" key="1">
    <source>
        <dbReference type="ARBA" id="ARBA00022450"/>
    </source>
</evidence>
<evidence type="ECO:0000259" key="3">
    <source>
        <dbReference type="Pfam" id="PF07993"/>
    </source>
</evidence>
<dbReference type="SUPFAM" id="SSF51735">
    <property type="entry name" value="NAD(P)-binding Rossmann-fold domains"/>
    <property type="match status" value="1"/>
</dbReference>
<dbReference type="InterPro" id="IPR036291">
    <property type="entry name" value="NAD(P)-bd_dom_sf"/>
</dbReference>
<keyword evidence="5" id="KW-1185">Reference proteome</keyword>
<comment type="caution">
    <text evidence="4">The sequence shown here is derived from an EMBL/GenBank/DDBJ whole genome shotgun (WGS) entry which is preliminary data.</text>
</comment>
<evidence type="ECO:0000256" key="2">
    <source>
        <dbReference type="ARBA" id="ARBA00022553"/>
    </source>
</evidence>
<dbReference type="PANTHER" id="PTHR44845:SF6">
    <property type="entry name" value="BETA-ALANINE-ACTIVATING ENZYME"/>
    <property type="match status" value="1"/>
</dbReference>
<dbReference type="RefSeq" id="WP_165345068.1">
    <property type="nucleotide sequence ID" value="NZ_JAAKZX010000271.1"/>
</dbReference>
<keyword evidence="1" id="KW-0596">Phosphopantetheine</keyword>
<accession>A0ABX0E4I7</accession>
<dbReference type="Gene3D" id="3.40.50.720">
    <property type="entry name" value="NAD(P)-binding Rossmann-like Domain"/>
    <property type="match status" value="1"/>
</dbReference>
<feature type="domain" description="Thioester reductase (TE)" evidence="3">
    <location>
        <begin position="5"/>
        <end position="195"/>
    </location>
</feature>
<dbReference type="Pfam" id="PF07993">
    <property type="entry name" value="NAD_binding_4"/>
    <property type="match status" value="1"/>
</dbReference>
<name>A0ABX0E4I7_9ACTN</name>
<dbReference type="InterPro" id="IPR013120">
    <property type="entry name" value="FAR_NAD-bd"/>
</dbReference>
<organism evidence="4 5">
    <name type="scientific">Streptomyces ureilyticus</name>
    <dbReference type="NCBI Taxonomy" id="1775131"/>
    <lineage>
        <taxon>Bacteria</taxon>
        <taxon>Bacillati</taxon>
        <taxon>Actinomycetota</taxon>
        <taxon>Actinomycetes</taxon>
        <taxon>Kitasatosporales</taxon>
        <taxon>Streptomycetaceae</taxon>
        <taxon>Streptomyces</taxon>
    </lineage>
</organism>
<dbReference type="EMBL" id="JAAKZX010000271">
    <property type="protein sequence ID" value="NGO48588.1"/>
    <property type="molecule type" value="Genomic_DNA"/>
</dbReference>
<reference evidence="4 5" key="1">
    <citation type="submission" date="2020-02" db="EMBL/GenBank/DDBJ databases">
        <title>Whole-genome analyses of novel actinobacteria.</title>
        <authorList>
            <person name="Sahin N."/>
            <person name="Tokatli A."/>
        </authorList>
    </citation>
    <scope>NUCLEOTIDE SEQUENCE [LARGE SCALE GENOMIC DNA]</scope>
    <source>
        <strain evidence="4 5">YC419</strain>
    </source>
</reference>
<dbReference type="PANTHER" id="PTHR44845">
    <property type="entry name" value="CARRIER DOMAIN-CONTAINING PROTEIN"/>
    <property type="match status" value="1"/>
</dbReference>
<dbReference type="Proteomes" id="UP001518140">
    <property type="component" value="Unassembled WGS sequence"/>
</dbReference>
<protein>
    <submittedName>
        <fullName evidence="4">NAD-dependent epimerase/dehydratase family protein</fullName>
    </submittedName>
</protein>
<evidence type="ECO:0000313" key="4">
    <source>
        <dbReference type="EMBL" id="NGO48588.1"/>
    </source>
</evidence>
<gene>
    <name evidence="4" type="ORF">G6048_43110</name>
</gene>